<organism evidence="1 2">
    <name type="scientific">Psychrosphaera aquimarina</name>
    <dbReference type="NCBI Taxonomy" id="2044854"/>
    <lineage>
        <taxon>Bacteria</taxon>
        <taxon>Pseudomonadati</taxon>
        <taxon>Pseudomonadota</taxon>
        <taxon>Gammaproteobacteria</taxon>
        <taxon>Alteromonadales</taxon>
        <taxon>Pseudoalteromonadaceae</taxon>
        <taxon>Psychrosphaera</taxon>
    </lineage>
</organism>
<comment type="caution">
    <text evidence="1">The sequence shown here is derived from an EMBL/GenBank/DDBJ whole genome shotgun (WGS) entry which is preliminary data.</text>
</comment>
<proteinExistence type="predicted"/>
<dbReference type="Proteomes" id="UP001257914">
    <property type="component" value="Unassembled WGS sequence"/>
</dbReference>
<gene>
    <name evidence="1" type="ORF">RT723_01930</name>
</gene>
<accession>A0ABU3QWI4</accession>
<evidence type="ECO:0000313" key="1">
    <source>
        <dbReference type="EMBL" id="MDU0111786.1"/>
    </source>
</evidence>
<dbReference type="Pfam" id="PF11281">
    <property type="entry name" value="DUF3083"/>
    <property type="match status" value="1"/>
</dbReference>
<dbReference type="EMBL" id="JAWCUA010000001">
    <property type="protein sequence ID" value="MDU0111786.1"/>
    <property type="molecule type" value="Genomic_DNA"/>
</dbReference>
<dbReference type="InterPro" id="IPR021433">
    <property type="entry name" value="DUF3083"/>
</dbReference>
<sequence length="269" mass="30594">MIQLAIRVFKVITIEPLKQKISLVVLTNNEEIRHSAFELHQNTVEMASELADTLGFSPSLFKIKDHQHVTYDLFSPEKGDKKTSTHEFRQVKHRYQQQSVLIPQLNNQMGYVVAELPIAETLIETMDQKATHTAPYNELYTSISKVVAEVTSEMELKNAVMIANGRHPIVTSSKQGFVYNEGELIYLGFNGVEDQNCIAKWNSTILTNKFTLVFVANDADINNKGYGRFVNQIHIALKQIAARLNIAPEMNQLVVRFHQNIAYKLPHLD</sequence>
<keyword evidence="2" id="KW-1185">Reference proteome</keyword>
<reference evidence="1 2" key="1">
    <citation type="submission" date="2023-10" db="EMBL/GenBank/DDBJ databases">
        <title>Psychrosphaera aquimaarina strain SW33 isolated from seawater.</title>
        <authorList>
            <person name="Bayburt H."/>
            <person name="Kim J.M."/>
            <person name="Choi B.J."/>
            <person name="Jeon C.O."/>
        </authorList>
    </citation>
    <scope>NUCLEOTIDE SEQUENCE [LARGE SCALE GENOMIC DNA]</scope>
    <source>
        <strain evidence="1 2">KCTC 52743</strain>
    </source>
</reference>
<evidence type="ECO:0000313" key="2">
    <source>
        <dbReference type="Proteomes" id="UP001257914"/>
    </source>
</evidence>
<name>A0ABU3QWI4_9GAMM</name>
<protein>
    <submittedName>
        <fullName evidence="1">DUF3083 family protein</fullName>
    </submittedName>
</protein>